<dbReference type="AlphaFoldDB" id="A0A4S8MDA7"/>
<evidence type="ECO:0000313" key="1">
    <source>
        <dbReference type="EMBL" id="THV00533.1"/>
    </source>
</evidence>
<accession>A0A4S8MDA7</accession>
<dbReference type="OrthoDB" id="3254954at2759"/>
<name>A0A4S8MDA7_DENBC</name>
<dbReference type="InterPro" id="IPR021109">
    <property type="entry name" value="Peptidase_aspartic_dom_sf"/>
</dbReference>
<gene>
    <name evidence="1" type="ORF">K435DRAFT_657042</name>
</gene>
<dbReference type="Gene3D" id="2.40.70.10">
    <property type="entry name" value="Acid Proteases"/>
    <property type="match status" value="1"/>
</dbReference>
<reference evidence="1 2" key="1">
    <citation type="journal article" date="2019" name="Nat. Ecol. Evol.">
        <title>Megaphylogeny resolves global patterns of mushroom evolution.</title>
        <authorList>
            <person name="Varga T."/>
            <person name="Krizsan K."/>
            <person name="Foldi C."/>
            <person name="Dima B."/>
            <person name="Sanchez-Garcia M."/>
            <person name="Sanchez-Ramirez S."/>
            <person name="Szollosi G.J."/>
            <person name="Szarkandi J.G."/>
            <person name="Papp V."/>
            <person name="Albert L."/>
            <person name="Andreopoulos W."/>
            <person name="Angelini C."/>
            <person name="Antonin V."/>
            <person name="Barry K.W."/>
            <person name="Bougher N.L."/>
            <person name="Buchanan P."/>
            <person name="Buyck B."/>
            <person name="Bense V."/>
            <person name="Catcheside P."/>
            <person name="Chovatia M."/>
            <person name="Cooper J."/>
            <person name="Damon W."/>
            <person name="Desjardin D."/>
            <person name="Finy P."/>
            <person name="Geml J."/>
            <person name="Haridas S."/>
            <person name="Hughes K."/>
            <person name="Justo A."/>
            <person name="Karasinski D."/>
            <person name="Kautmanova I."/>
            <person name="Kiss B."/>
            <person name="Kocsube S."/>
            <person name="Kotiranta H."/>
            <person name="LaButti K.M."/>
            <person name="Lechner B.E."/>
            <person name="Liimatainen K."/>
            <person name="Lipzen A."/>
            <person name="Lukacs Z."/>
            <person name="Mihaltcheva S."/>
            <person name="Morgado L.N."/>
            <person name="Niskanen T."/>
            <person name="Noordeloos M.E."/>
            <person name="Ohm R.A."/>
            <person name="Ortiz-Santana B."/>
            <person name="Ovrebo C."/>
            <person name="Racz N."/>
            <person name="Riley R."/>
            <person name="Savchenko A."/>
            <person name="Shiryaev A."/>
            <person name="Soop K."/>
            <person name="Spirin V."/>
            <person name="Szebenyi C."/>
            <person name="Tomsovsky M."/>
            <person name="Tulloss R.E."/>
            <person name="Uehling J."/>
            <person name="Grigoriev I.V."/>
            <person name="Vagvolgyi C."/>
            <person name="Papp T."/>
            <person name="Martin F.M."/>
            <person name="Miettinen O."/>
            <person name="Hibbett D.S."/>
            <person name="Nagy L.G."/>
        </authorList>
    </citation>
    <scope>NUCLEOTIDE SEQUENCE [LARGE SCALE GENOMIC DNA]</scope>
    <source>
        <strain evidence="1 2">CBS 962.96</strain>
    </source>
</reference>
<protein>
    <recommendedName>
        <fullName evidence="3">Aspartic peptidase DDI1-type domain-containing protein</fullName>
    </recommendedName>
</protein>
<sequence length="183" mass="20887">LAAWVEINGVKAFTLFDTGSTADIISLDFANIANVKMFQLSNPLILQLGTKGSRSRINYGCEADFRLGEDDNQLSGKIHVQHYFDIANIDRYDMVIGCCFMRKYGISVDLQRDSIRIRGRPSPTIPVDEEQNEIIRRSSKRIREEEKSIHHLREYDVSTFENEGIASMNVNEPVPLKPRPKEI</sequence>
<keyword evidence="2" id="KW-1185">Reference proteome</keyword>
<dbReference type="Proteomes" id="UP000297245">
    <property type="component" value="Unassembled WGS sequence"/>
</dbReference>
<proteinExistence type="predicted"/>
<evidence type="ECO:0000313" key="2">
    <source>
        <dbReference type="Proteomes" id="UP000297245"/>
    </source>
</evidence>
<evidence type="ECO:0008006" key="3">
    <source>
        <dbReference type="Google" id="ProtNLM"/>
    </source>
</evidence>
<dbReference type="EMBL" id="ML179102">
    <property type="protein sequence ID" value="THV00533.1"/>
    <property type="molecule type" value="Genomic_DNA"/>
</dbReference>
<feature type="non-terminal residue" evidence="1">
    <location>
        <position position="1"/>
    </location>
</feature>
<dbReference type="CDD" id="cd00303">
    <property type="entry name" value="retropepsin_like"/>
    <property type="match status" value="1"/>
</dbReference>
<organism evidence="1 2">
    <name type="scientific">Dendrothele bispora (strain CBS 962.96)</name>
    <dbReference type="NCBI Taxonomy" id="1314807"/>
    <lineage>
        <taxon>Eukaryota</taxon>
        <taxon>Fungi</taxon>
        <taxon>Dikarya</taxon>
        <taxon>Basidiomycota</taxon>
        <taxon>Agaricomycotina</taxon>
        <taxon>Agaricomycetes</taxon>
        <taxon>Agaricomycetidae</taxon>
        <taxon>Agaricales</taxon>
        <taxon>Agaricales incertae sedis</taxon>
        <taxon>Dendrothele</taxon>
    </lineage>
</organism>